<evidence type="ECO:0000313" key="3">
    <source>
        <dbReference type="Proteomes" id="UP000076929"/>
    </source>
</evidence>
<gene>
    <name evidence="2" type="ORF">ccrud_12035</name>
</gene>
<accession>A0A172QVV4</accession>
<feature type="signal peptide" evidence="1">
    <location>
        <begin position="1"/>
        <end position="34"/>
    </location>
</feature>
<dbReference type="KEGG" id="ccjz:ccrud_12035"/>
<dbReference type="InterPro" id="IPR011047">
    <property type="entry name" value="Quinoprotein_ADH-like_sf"/>
</dbReference>
<keyword evidence="3" id="KW-1185">Reference proteome</keyword>
<name>A0A172QVV4_9CORY</name>
<evidence type="ECO:0000256" key="1">
    <source>
        <dbReference type="SAM" id="SignalP"/>
    </source>
</evidence>
<dbReference type="AlphaFoldDB" id="A0A172QVV4"/>
<reference evidence="2 3" key="1">
    <citation type="submission" date="2016-05" db="EMBL/GenBank/DDBJ databases">
        <title>Complete genome sequence of Corynebacterium crudilactis, a new Corynebacterium species isolated from raw cow's milk.</title>
        <authorList>
            <person name="Christian R."/>
            <person name="Zimmermann J."/>
            <person name="Lipski A."/>
            <person name="Kalinowski J."/>
        </authorList>
    </citation>
    <scope>NUCLEOTIDE SEQUENCE [LARGE SCALE GENOMIC DNA]</scope>
    <source>
        <strain evidence="2 3">JZ16</strain>
    </source>
</reference>
<dbReference type="RefSeq" id="WP_066568065.1">
    <property type="nucleotide sequence ID" value="NZ_CP015622.1"/>
</dbReference>
<organism evidence="2 3">
    <name type="scientific">Corynebacterium crudilactis</name>
    <dbReference type="NCBI Taxonomy" id="1652495"/>
    <lineage>
        <taxon>Bacteria</taxon>
        <taxon>Bacillati</taxon>
        <taxon>Actinomycetota</taxon>
        <taxon>Actinomycetes</taxon>
        <taxon>Mycobacteriales</taxon>
        <taxon>Corynebacteriaceae</taxon>
        <taxon>Corynebacterium</taxon>
    </lineage>
</organism>
<dbReference type="PROSITE" id="PS51257">
    <property type="entry name" value="PROKAR_LIPOPROTEIN"/>
    <property type="match status" value="1"/>
</dbReference>
<sequence>MPDVHRRRRISCASLAVGLVGVLAVGCTSPVSEAVSVEDPTFIGITTNPIKNLSPDNSADIFALSADGSGGIIHELAPTYFPSMHRLGNGFIAPDENSLVLFDSSLKEVTRHEVPGLSVGMQSKSAQSPTHKNVAFSFNEGTAEAQYRHRIVAATEGTVVSTMTDQYIIALTACDDGSTRWVEYFPDLGIEDPVGPGSISIMTLHANGQHDEMKIDWKFSHRPSRANVLNCNDSGAYIVTEEEILHIKDKHSTPESISQLPKLEFADRARFDAVSGQDYYAFTSAGMLTHINIPEGKIVYEHEIDLKDTHPVSITFDSGRAYVVTESDQDQGLLAIDLDDPTCVSEQLVLTGFNKKLTANKPKSSPSILIESIMPIDPHYPLDCS</sequence>
<keyword evidence="1" id="KW-0732">Signal</keyword>
<dbReference type="EMBL" id="CP015622">
    <property type="protein sequence ID" value="ANE04853.1"/>
    <property type="molecule type" value="Genomic_DNA"/>
</dbReference>
<dbReference type="STRING" id="1652495.ccrud_12035"/>
<proteinExistence type="predicted"/>
<evidence type="ECO:0000313" key="2">
    <source>
        <dbReference type="EMBL" id="ANE04853.1"/>
    </source>
</evidence>
<dbReference type="SUPFAM" id="SSF50998">
    <property type="entry name" value="Quinoprotein alcohol dehydrogenase-like"/>
    <property type="match status" value="1"/>
</dbReference>
<protein>
    <submittedName>
        <fullName evidence="2">Uncharacterized protein</fullName>
    </submittedName>
</protein>
<dbReference type="OrthoDB" id="4422409at2"/>
<dbReference type="Proteomes" id="UP000076929">
    <property type="component" value="Chromosome"/>
</dbReference>
<feature type="chain" id="PRO_5039243374" evidence="1">
    <location>
        <begin position="35"/>
        <end position="385"/>
    </location>
</feature>